<comment type="caution">
    <text evidence="1">The sequence shown here is derived from an EMBL/GenBank/DDBJ whole genome shotgun (WGS) entry which is preliminary data.</text>
</comment>
<accession>A0A0F9LCM0</accession>
<proteinExistence type="predicted"/>
<evidence type="ECO:0000313" key="1">
    <source>
        <dbReference type="EMBL" id="KKM61980.1"/>
    </source>
</evidence>
<protein>
    <submittedName>
        <fullName evidence="1">Uncharacterized protein</fullName>
    </submittedName>
</protein>
<reference evidence="1" key="1">
    <citation type="journal article" date="2015" name="Nature">
        <title>Complex archaea that bridge the gap between prokaryotes and eukaryotes.</title>
        <authorList>
            <person name="Spang A."/>
            <person name="Saw J.H."/>
            <person name="Jorgensen S.L."/>
            <person name="Zaremba-Niedzwiedzka K."/>
            <person name="Martijn J."/>
            <person name="Lind A.E."/>
            <person name="van Eijk R."/>
            <person name="Schleper C."/>
            <person name="Guy L."/>
            <person name="Ettema T.J."/>
        </authorList>
    </citation>
    <scope>NUCLEOTIDE SEQUENCE</scope>
</reference>
<organism evidence="1">
    <name type="scientific">marine sediment metagenome</name>
    <dbReference type="NCBI Taxonomy" id="412755"/>
    <lineage>
        <taxon>unclassified sequences</taxon>
        <taxon>metagenomes</taxon>
        <taxon>ecological metagenomes</taxon>
    </lineage>
</organism>
<dbReference type="EMBL" id="LAZR01011386">
    <property type="protein sequence ID" value="KKM61980.1"/>
    <property type="molecule type" value="Genomic_DNA"/>
</dbReference>
<name>A0A0F9LCM0_9ZZZZ</name>
<dbReference type="AlphaFoldDB" id="A0A0F9LCM0"/>
<sequence>MILGQKKFIIEHIAEKLAKLSISDVKEKEIYHVVNEFGFYECYQNGKDYRRITKTGFCINCGNLIKRKIK</sequence>
<gene>
    <name evidence="1" type="ORF">LCGC14_1526330</name>
</gene>